<evidence type="ECO:0000256" key="1">
    <source>
        <dbReference type="ARBA" id="ARBA00001947"/>
    </source>
</evidence>
<evidence type="ECO:0000313" key="9">
    <source>
        <dbReference type="Proteomes" id="UP001152592"/>
    </source>
</evidence>
<evidence type="ECO:0000256" key="4">
    <source>
        <dbReference type="ARBA" id="ARBA00022833"/>
    </source>
</evidence>
<sequence length="351" mass="38174">MSIPQEMRAARLVKYSTPYDVQSIKVPEMRENDLLFKVGAAGYCHTDYQVWEGVYQTKTPTTPSHEPVGTIVAMGPAVKGWSIGDRIGALLFRHACTNCRGCVRTLKEEGRYDIRFCENNSMAGVKDDGAMAEYMIADASNTVKLPDSVSFEQGAPLMCAGTTVWGGIKATKLKPKVPVGVIGIGGLGSLAIQFCKALGHPVVAIDNRPEGRDLATEVPLKADLVIDSTSDTAVEDVVRWADGEGLGAVIVCTDDVRVNAWSLKLLRTQGTCVVLGLPTSPLEFSSFDLVFKELSIVGSLVATREEAEKMMKVVDEFGIKTHVRVLCIDDAPNLHKLYMDEHLKGRLVVKM</sequence>
<reference evidence="8" key="1">
    <citation type="submission" date="2021-07" db="EMBL/GenBank/DDBJ databases">
        <authorList>
            <person name="Branca A.L. A."/>
        </authorList>
    </citation>
    <scope>NUCLEOTIDE SEQUENCE</scope>
</reference>
<dbReference type="AlphaFoldDB" id="A0A9W4IZ98"/>
<dbReference type="FunFam" id="3.40.50.720:FF:000039">
    <property type="entry name" value="Alcohol dehydrogenase AdhP"/>
    <property type="match status" value="1"/>
</dbReference>
<comment type="cofactor">
    <cofactor evidence="1">
        <name>Zn(2+)</name>
        <dbReference type="ChEBI" id="CHEBI:29105"/>
    </cofactor>
</comment>
<dbReference type="Pfam" id="PF00107">
    <property type="entry name" value="ADH_zinc_N"/>
    <property type="match status" value="1"/>
</dbReference>
<dbReference type="InterPro" id="IPR020843">
    <property type="entry name" value="ER"/>
</dbReference>
<keyword evidence="5" id="KW-0560">Oxidoreductase</keyword>
<name>A0A9W4IZ98_9EURO</name>
<dbReference type="InterPro" id="IPR036291">
    <property type="entry name" value="NAD(P)-bd_dom_sf"/>
</dbReference>
<dbReference type="SMART" id="SM00829">
    <property type="entry name" value="PKS_ER"/>
    <property type="match status" value="1"/>
</dbReference>
<evidence type="ECO:0000256" key="6">
    <source>
        <dbReference type="ARBA" id="ARBA00023027"/>
    </source>
</evidence>
<protein>
    <recommendedName>
        <fullName evidence="7">Enoyl reductase (ER) domain-containing protein</fullName>
    </recommendedName>
</protein>
<evidence type="ECO:0000256" key="5">
    <source>
        <dbReference type="ARBA" id="ARBA00023002"/>
    </source>
</evidence>
<keyword evidence="6" id="KW-0520">NAD</keyword>
<dbReference type="CDD" id="cd08297">
    <property type="entry name" value="CAD3"/>
    <property type="match status" value="1"/>
</dbReference>
<dbReference type="Proteomes" id="UP001152592">
    <property type="component" value="Unassembled WGS sequence"/>
</dbReference>
<evidence type="ECO:0000313" key="8">
    <source>
        <dbReference type="EMBL" id="CAG8363587.1"/>
    </source>
</evidence>
<gene>
    <name evidence="8" type="ORF">PSALAMII_LOCUS3887</name>
</gene>
<proteinExistence type="inferred from homology"/>
<comment type="caution">
    <text evidence="8">The sequence shown here is derived from an EMBL/GenBank/DDBJ whole genome shotgun (WGS) entry which is preliminary data.</text>
</comment>
<evidence type="ECO:0000259" key="7">
    <source>
        <dbReference type="SMART" id="SM00829"/>
    </source>
</evidence>
<dbReference type="SUPFAM" id="SSF51735">
    <property type="entry name" value="NAD(P)-binding Rossmann-fold domains"/>
    <property type="match status" value="1"/>
</dbReference>
<keyword evidence="3" id="KW-0479">Metal-binding</keyword>
<dbReference type="PANTHER" id="PTHR42940:SF8">
    <property type="entry name" value="VACUOLAR PROTEIN SORTING-ASSOCIATED PROTEIN 11"/>
    <property type="match status" value="1"/>
</dbReference>
<dbReference type="EMBL" id="CAJVPD010000188">
    <property type="protein sequence ID" value="CAG8363587.1"/>
    <property type="molecule type" value="Genomic_DNA"/>
</dbReference>
<dbReference type="OrthoDB" id="10059120at2759"/>
<organism evidence="8 9">
    <name type="scientific">Penicillium salamii</name>
    <dbReference type="NCBI Taxonomy" id="1612424"/>
    <lineage>
        <taxon>Eukaryota</taxon>
        <taxon>Fungi</taxon>
        <taxon>Dikarya</taxon>
        <taxon>Ascomycota</taxon>
        <taxon>Pezizomycotina</taxon>
        <taxon>Eurotiomycetes</taxon>
        <taxon>Eurotiomycetidae</taxon>
        <taxon>Eurotiales</taxon>
        <taxon>Aspergillaceae</taxon>
        <taxon>Penicillium</taxon>
    </lineage>
</organism>
<dbReference type="PANTHER" id="PTHR42940">
    <property type="entry name" value="ALCOHOL DEHYDROGENASE 1-RELATED"/>
    <property type="match status" value="1"/>
</dbReference>
<dbReference type="Gene3D" id="3.40.50.720">
    <property type="entry name" value="NAD(P)-binding Rossmann-like Domain"/>
    <property type="match status" value="1"/>
</dbReference>
<keyword evidence="4" id="KW-0862">Zinc</keyword>
<dbReference type="InterPro" id="IPR011032">
    <property type="entry name" value="GroES-like_sf"/>
</dbReference>
<dbReference type="GO" id="GO:0005737">
    <property type="term" value="C:cytoplasm"/>
    <property type="evidence" value="ECO:0007669"/>
    <property type="project" value="TreeGrafter"/>
</dbReference>
<dbReference type="SUPFAM" id="SSF50129">
    <property type="entry name" value="GroES-like"/>
    <property type="match status" value="1"/>
</dbReference>
<dbReference type="GO" id="GO:0046872">
    <property type="term" value="F:metal ion binding"/>
    <property type="evidence" value="ECO:0007669"/>
    <property type="project" value="UniProtKB-KW"/>
</dbReference>
<dbReference type="InterPro" id="IPR013149">
    <property type="entry name" value="ADH-like_C"/>
</dbReference>
<feature type="domain" description="Enoyl reductase (ER)" evidence="7">
    <location>
        <begin position="19"/>
        <end position="349"/>
    </location>
</feature>
<evidence type="ECO:0000256" key="3">
    <source>
        <dbReference type="ARBA" id="ARBA00022723"/>
    </source>
</evidence>
<accession>A0A9W4IZ98</accession>
<evidence type="ECO:0000256" key="2">
    <source>
        <dbReference type="ARBA" id="ARBA00008072"/>
    </source>
</evidence>
<dbReference type="Gene3D" id="3.90.180.10">
    <property type="entry name" value="Medium-chain alcohol dehydrogenases, catalytic domain"/>
    <property type="match status" value="1"/>
</dbReference>
<dbReference type="GO" id="GO:0004022">
    <property type="term" value="F:alcohol dehydrogenase (NAD+) activity"/>
    <property type="evidence" value="ECO:0007669"/>
    <property type="project" value="TreeGrafter"/>
</dbReference>
<dbReference type="InterPro" id="IPR013154">
    <property type="entry name" value="ADH-like_N"/>
</dbReference>
<dbReference type="Pfam" id="PF08240">
    <property type="entry name" value="ADH_N"/>
    <property type="match status" value="1"/>
</dbReference>
<comment type="similarity">
    <text evidence="2">Belongs to the zinc-containing alcohol dehydrogenase family.</text>
</comment>